<evidence type="ECO:0000313" key="8">
    <source>
        <dbReference type="Proteomes" id="UP000694843"/>
    </source>
</evidence>
<dbReference type="AlphaFoldDB" id="A0A8B7NT27"/>
<evidence type="ECO:0000256" key="1">
    <source>
        <dbReference type="ARBA" id="ARBA00022553"/>
    </source>
</evidence>
<dbReference type="SUPFAM" id="SSF54928">
    <property type="entry name" value="RNA-binding domain, RBD"/>
    <property type="match status" value="3"/>
</dbReference>
<dbReference type="GeneID" id="108673565"/>
<dbReference type="SMART" id="SM00360">
    <property type="entry name" value="RRM"/>
    <property type="match status" value="3"/>
</dbReference>
<sequence>MSEDIVLRLRGLPWSTTEEEIVKFFDPVELAGGIDGVHITLSRDGRPSGEAYVELANMEDLSEAEKKHNQHIGRRYVEVFRARRSEMERSMNRGKFPDNKDDCCVRLQGLPYGCSKEEILQFFTGLEVVPNGIAQPTDYQGRTTGEAFVQFVDKETAERAHEKHKEKIAHRYIEIFKSSMAEVRAALFPRMRGGGPYGGPMPGFNNRPAPYDSRDRYGGPNRYNMGGRPGYDDYDGYEGNGYSDGWGGGRSRMSAPGGGGGGGGGIGGGMKPFRGGREGGGHCVHMRGLPFKASEMDIADFFRPLNPMNICIVKDHAGRPSGEADIEFACHEDAVRAMSRDKANMQHRYIELFLNSSPGGGMARSGGFGGGYRDGPRMGSGVGRYGGRY</sequence>
<keyword evidence="1" id="KW-0597">Phosphoprotein</keyword>
<keyword evidence="9 10" id="KW-0687">Ribonucleoprotein</keyword>
<evidence type="ECO:0000256" key="3">
    <source>
        <dbReference type="ARBA" id="ARBA00022737"/>
    </source>
</evidence>
<keyword evidence="2" id="KW-0507">mRNA processing</keyword>
<dbReference type="CDD" id="cd12506">
    <property type="entry name" value="RRM3_hnRNPH_CRSF1_like"/>
    <property type="match status" value="1"/>
</dbReference>
<keyword evidence="3" id="KW-0677">Repeat</keyword>
<dbReference type="InterPro" id="IPR035979">
    <property type="entry name" value="RBD_domain_sf"/>
</dbReference>
<feature type="domain" description="RRM" evidence="7">
    <location>
        <begin position="103"/>
        <end position="180"/>
    </location>
</feature>
<dbReference type="GO" id="GO:0003723">
    <property type="term" value="F:RNA binding"/>
    <property type="evidence" value="ECO:0007669"/>
    <property type="project" value="UniProtKB-UniRule"/>
</dbReference>
<evidence type="ECO:0000256" key="5">
    <source>
        <dbReference type="PROSITE-ProRule" id="PRU00176"/>
    </source>
</evidence>
<protein>
    <submittedName>
        <fullName evidence="9 10">Heterogeneous nuclear ribonucleoprotein H</fullName>
    </submittedName>
</protein>
<dbReference type="Proteomes" id="UP000694843">
    <property type="component" value="Unplaced"/>
</dbReference>
<dbReference type="OMA" id="ERAMAHH"/>
<gene>
    <name evidence="9 10" type="primary">LOC108673565</name>
</gene>
<name>A0A8B7NT27_HYAAZ</name>
<evidence type="ECO:0000256" key="6">
    <source>
        <dbReference type="SAM" id="MobiDB-lite"/>
    </source>
</evidence>
<dbReference type="PROSITE" id="PS50102">
    <property type="entry name" value="RRM"/>
    <property type="match status" value="2"/>
</dbReference>
<dbReference type="OrthoDB" id="431068at2759"/>
<proteinExistence type="predicted"/>
<dbReference type="Pfam" id="PF00076">
    <property type="entry name" value="RRM_1"/>
    <property type="match status" value="3"/>
</dbReference>
<evidence type="ECO:0000256" key="4">
    <source>
        <dbReference type="ARBA" id="ARBA00022884"/>
    </source>
</evidence>
<dbReference type="PANTHER" id="PTHR13976">
    <property type="entry name" value="HETEROGENEOUS NUCLEAR RIBONUCLEOPROTEIN-RELATED"/>
    <property type="match status" value="1"/>
</dbReference>
<dbReference type="Gene3D" id="3.30.70.330">
    <property type="match status" value="3"/>
</dbReference>
<dbReference type="FunFam" id="3.30.70.330:FF:000131">
    <property type="entry name" value="Heterogeneous nuclear ribonucleoprotein h3 isoform"/>
    <property type="match status" value="1"/>
</dbReference>
<evidence type="ECO:0000259" key="7">
    <source>
        <dbReference type="PROSITE" id="PS50102"/>
    </source>
</evidence>
<feature type="region of interest" description="Disordered" evidence="6">
    <location>
        <begin position="201"/>
        <end position="230"/>
    </location>
</feature>
<evidence type="ECO:0000256" key="2">
    <source>
        <dbReference type="ARBA" id="ARBA00022664"/>
    </source>
</evidence>
<feature type="domain" description="RRM" evidence="7">
    <location>
        <begin position="5"/>
        <end position="84"/>
    </location>
</feature>
<keyword evidence="8" id="KW-1185">Reference proteome</keyword>
<dbReference type="GO" id="GO:1990904">
    <property type="term" value="C:ribonucleoprotein complex"/>
    <property type="evidence" value="ECO:0007669"/>
    <property type="project" value="UniProtKB-KW"/>
</dbReference>
<dbReference type="KEGG" id="hazt:108673565"/>
<keyword evidence="4 5" id="KW-0694">RNA-binding</keyword>
<dbReference type="GO" id="GO:0006397">
    <property type="term" value="P:mRNA processing"/>
    <property type="evidence" value="ECO:0007669"/>
    <property type="project" value="UniProtKB-KW"/>
</dbReference>
<dbReference type="RefSeq" id="XP_018016905.1">
    <property type="nucleotide sequence ID" value="XM_018161416.2"/>
</dbReference>
<dbReference type="InterPro" id="IPR012677">
    <property type="entry name" value="Nucleotide-bd_a/b_plait_sf"/>
</dbReference>
<accession>A0A8B7NT27</accession>
<dbReference type="RefSeq" id="XP_018016904.1">
    <property type="nucleotide sequence ID" value="XM_018161415.2"/>
</dbReference>
<dbReference type="InterPro" id="IPR000504">
    <property type="entry name" value="RRM_dom"/>
</dbReference>
<evidence type="ECO:0000313" key="10">
    <source>
        <dbReference type="RefSeq" id="XP_018016905.1"/>
    </source>
</evidence>
<dbReference type="InterPro" id="IPR050666">
    <property type="entry name" value="ESRP"/>
</dbReference>
<evidence type="ECO:0000313" key="9">
    <source>
        <dbReference type="RefSeq" id="XP_018016904.1"/>
    </source>
</evidence>
<reference evidence="9 10" key="1">
    <citation type="submission" date="2025-04" db="UniProtKB">
        <authorList>
            <consortium name="RefSeq"/>
        </authorList>
    </citation>
    <scope>IDENTIFICATION</scope>
    <source>
        <tissue evidence="9 10">Whole organism</tissue>
    </source>
</reference>
<organism evidence="8 9">
    <name type="scientific">Hyalella azteca</name>
    <name type="common">Amphipod</name>
    <dbReference type="NCBI Taxonomy" id="294128"/>
    <lineage>
        <taxon>Eukaryota</taxon>
        <taxon>Metazoa</taxon>
        <taxon>Ecdysozoa</taxon>
        <taxon>Arthropoda</taxon>
        <taxon>Crustacea</taxon>
        <taxon>Multicrustacea</taxon>
        <taxon>Malacostraca</taxon>
        <taxon>Eumalacostraca</taxon>
        <taxon>Peracarida</taxon>
        <taxon>Amphipoda</taxon>
        <taxon>Senticaudata</taxon>
        <taxon>Talitrida</taxon>
        <taxon>Talitroidea</taxon>
        <taxon>Hyalellidae</taxon>
        <taxon>Hyalella</taxon>
    </lineage>
</organism>